<sequence length="50" mass="5718">MFSKESLERLKDVSHRIQNIFDICQDYGDISLALNDVKIAQPANDAPYCM</sequence>
<dbReference type="Proteomes" id="UP000255103">
    <property type="component" value="Unassembled WGS sequence"/>
</dbReference>
<reference evidence="1 2" key="1">
    <citation type="submission" date="2018-06" db="EMBL/GenBank/DDBJ databases">
        <authorList>
            <consortium name="Pathogen Informatics"/>
            <person name="Doyle S."/>
        </authorList>
    </citation>
    <scope>NUCLEOTIDE SEQUENCE [LARGE SCALE GENOMIC DNA]</scope>
    <source>
        <strain evidence="1 2">NCTC12219</strain>
    </source>
</reference>
<evidence type="ECO:0000313" key="1">
    <source>
        <dbReference type="EMBL" id="STP11131.1"/>
    </source>
</evidence>
<accession>A0A377JT12</accession>
<gene>
    <name evidence="1" type="ORF">NCTC12219_01014</name>
</gene>
<dbReference type="RefSeq" id="WP_181892053.1">
    <property type="nucleotide sequence ID" value="NZ_UGHX01000001.1"/>
</dbReference>
<dbReference type="EMBL" id="UGHX01000001">
    <property type="protein sequence ID" value="STP11131.1"/>
    <property type="molecule type" value="Genomic_DNA"/>
</dbReference>
<dbReference type="AlphaFoldDB" id="A0A377JT12"/>
<organism evidence="1 2">
    <name type="scientific">Helicobacter cinaedi</name>
    <dbReference type="NCBI Taxonomy" id="213"/>
    <lineage>
        <taxon>Bacteria</taxon>
        <taxon>Pseudomonadati</taxon>
        <taxon>Campylobacterota</taxon>
        <taxon>Epsilonproteobacteria</taxon>
        <taxon>Campylobacterales</taxon>
        <taxon>Helicobacteraceae</taxon>
        <taxon>Helicobacter</taxon>
    </lineage>
</organism>
<proteinExistence type="predicted"/>
<protein>
    <submittedName>
        <fullName evidence="1">Uncharacterized protein</fullName>
    </submittedName>
</protein>
<evidence type="ECO:0000313" key="2">
    <source>
        <dbReference type="Proteomes" id="UP000255103"/>
    </source>
</evidence>
<name>A0A377JT12_9HELI</name>